<dbReference type="EMBL" id="JBBJCI010000035">
    <property type="protein sequence ID" value="KAK7253545.1"/>
    <property type="molecule type" value="Genomic_DNA"/>
</dbReference>
<dbReference type="CDD" id="cd09487">
    <property type="entry name" value="SAM_superfamily"/>
    <property type="match status" value="1"/>
</dbReference>
<dbReference type="Pfam" id="PF07647">
    <property type="entry name" value="SAM_2"/>
    <property type="match status" value="1"/>
</dbReference>
<accession>A0ABR1GBY1</accession>
<feature type="region of interest" description="Disordered" evidence="1">
    <location>
        <begin position="142"/>
        <end position="264"/>
    </location>
</feature>
<feature type="compositionally biased region" description="Low complexity" evidence="1">
    <location>
        <begin position="151"/>
        <end position="162"/>
    </location>
</feature>
<keyword evidence="4" id="KW-1185">Reference proteome</keyword>
<evidence type="ECO:0000313" key="4">
    <source>
        <dbReference type="Proteomes" id="UP001363151"/>
    </source>
</evidence>
<evidence type="ECO:0000259" key="2">
    <source>
        <dbReference type="Pfam" id="PF07647"/>
    </source>
</evidence>
<evidence type="ECO:0000256" key="1">
    <source>
        <dbReference type="SAM" id="MobiDB-lite"/>
    </source>
</evidence>
<gene>
    <name evidence="3" type="ORF">SO694_000011136</name>
</gene>
<dbReference type="Proteomes" id="UP001363151">
    <property type="component" value="Unassembled WGS sequence"/>
</dbReference>
<dbReference type="InterPro" id="IPR001660">
    <property type="entry name" value="SAM"/>
</dbReference>
<sequence>MVRFVTEGREQAGAKLVGPAYYAAHKSSEARAAAARDAGRLCENGEAWARRIGAAQSPYEFIELWWSLPASVRATPAPQSNGESCRKCKKPVKLGRRRFIARDSSTRAGRLKFLTNCDGGCMGGGVSVIVNKWADYGYEAEEEEAADDDGGATPRRGAVAAKRGGGAPRARRRPTSRSRVASLSVKKGDEAAEKPEAARRRAKPKKGAKKLLDLGARAGPTYDGDDLGKAAPRAPPAPREAAAPQAPPTMEAFPSLGGGSPRTVAAPPAWEPAYAPAAPSWEPAYATPEAPTYAPEAPSWSDPWAPEPEYFSREPEPYYAPEPGLVEARRLDLRLRARNNFHKLHGVKRKKCMACGKKRLASCPIVAMVGDWICGADGCVKHNFSKNLLATFLEAFGLRRHVARFREEEIQSLRDLPHLTLDDFIDMGLSFAEADTLASAAREML</sequence>
<evidence type="ECO:0000313" key="3">
    <source>
        <dbReference type="EMBL" id="KAK7253545.1"/>
    </source>
</evidence>
<protein>
    <recommendedName>
        <fullName evidence="2">SAM domain-containing protein</fullName>
    </recommendedName>
</protein>
<reference evidence="3 4" key="1">
    <citation type="submission" date="2024-03" db="EMBL/GenBank/DDBJ databases">
        <title>Aureococcus anophagefferens CCMP1851 and Kratosvirus quantuckense: Draft genome of a second virus-susceptible host strain in the model system.</title>
        <authorList>
            <person name="Chase E."/>
            <person name="Truchon A.R."/>
            <person name="Schepens W."/>
            <person name="Wilhelm S.W."/>
        </authorList>
    </citation>
    <scope>NUCLEOTIDE SEQUENCE [LARGE SCALE GENOMIC DNA]</scope>
    <source>
        <strain evidence="3 4">CCMP1851</strain>
    </source>
</reference>
<dbReference type="InterPro" id="IPR013761">
    <property type="entry name" value="SAM/pointed_sf"/>
</dbReference>
<proteinExistence type="predicted"/>
<organism evidence="3 4">
    <name type="scientific">Aureococcus anophagefferens</name>
    <name type="common">Harmful bloom alga</name>
    <dbReference type="NCBI Taxonomy" id="44056"/>
    <lineage>
        <taxon>Eukaryota</taxon>
        <taxon>Sar</taxon>
        <taxon>Stramenopiles</taxon>
        <taxon>Ochrophyta</taxon>
        <taxon>Pelagophyceae</taxon>
        <taxon>Pelagomonadales</taxon>
        <taxon>Pelagomonadaceae</taxon>
        <taxon>Aureococcus</taxon>
    </lineage>
</organism>
<feature type="domain" description="SAM" evidence="2">
    <location>
        <begin position="390"/>
        <end position="430"/>
    </location>
</feature>
<feature type="compositionally biased region" description="Basic and acidic residues" evidence="1">
    <location>
        <begin position="186"/>
        <end position="199"/>
    </location>
</feature>
<feature type="compositionally biased region" description="Basic residues" evidence="1">
    <location>
        <begin position="200"/>
        <end position="209"/>
    </location>
</feature>
<comment type="caution">
    <text evidence="3">The sequence shown here is derived from an EMBL/GenBank/DDBJ whole genome shotgun (WGS) entry which is preliminary data.</text>
</comment>
<dbReference type="SUPFAM" id="SSF47769">
    <property type="entry name" value="SAM/Pointed domain"/>
    <property type="match status" value="1"/>
</dbReference>
<name>A0ABR1GBY1_AURAN</name>